<dbReference type="Proteomes" id="UP000185744">
    <property type="component" value="Unassembled WGS sequence"/>
</dbReference>
<proteinExistence type="predicted"/>
<evidence type="ECO:0000259" key="1">
    <source>
        <dbReference type="Pfam" id="PF04434"/>
    </source>
</evidence>
<sequence length="113" mass="13626">MEDIFLSIRNEDKFNEEAKKLILEKFGKRGERAINGLEEDKIKKYNDFWIVIGEKDHIVINKCFCDCEDYLYNISSREGSEKYCWHSIAVKLADIFNMYSKINEFYFKYMNLH</sequence>
<accession>A0A1Q6DTN5</accession>
<comment type="caution">
    <text evidence="2">The sequence shown here is derived from an EMBL/GenBank/DDBJ whole genome shotgun (WGS) entry which is preliminary data.</text>
</comment>
<evidence type="ECO:0000313" key="3">
    <source>
        <dbReference type="Proteomes" id="UP000185744"/>
    </source>
</evidence>
<reference evidence="2" key="1">
    <citation type="submission" date="2016-12" db="EMBL/GenBank/DDBJ databases">
        <title>Discovery of methanogenic haloarchaea.</title>
        <authorList>
            <person name="Sorokin D.Y."/>
            <person name="Makarova K.S."/>
            <person name="Abbas B."/>
            <person name="Ferrer M."/>
            <person name="Golyshin P.N."/>
        </authorList>
    </citation>
    <scope>NUCLEOTIDE SEQUENCE [LARGE SCALE GENOMIC DNA]</scope>
    <source>
        <strain evidence="2">HMET1</strain>
    </source>
</reference>
<organism evidence="2 3">
    <name type="scientific">Methanohalarchaeum thermophilum</name>
    <dbReference type="NCBI Taxonomy" id="1903181"/>
    <lineage>
        <taxon>Archaea</taxon>
        <taxon>Methanobacteriati</taxon>
        <taxon>Methanobacteriota</taxon>
        <taxon>Methanonatronarchaeia</taxon>
        <taxon>Methanonatronarchaeales</taxon>
        <taxon>Methanonatronarchaeaceae</taxon>
        <taxon>Candidatus Methanohalarchaeum</taxon>
    </lineage>
</organism>
<dbReference type="InParanoid" id="A0A1Q6DTN5"/>
<dbReference type="EMBL" id="MSDW01000001">
    <property type="protein sequence ID" value="OKY77716.1"/>
    <property type="molecule type" value="Genomic_DNA"/>
</dbReference>
<gene>
    <name evidence="2" type="ORF">BTN85_0184</name>
</gene>
<protein>
    <submittedName>
        <fullName evidence="2">SWIM zinc finger protein</fullName>
    </submittedName>
</protein>
<dbReference type="InterPro" id="IPR007527">
    <property type="entry name" value="Znf_SWIM"/>
</dbReference>
<keyword evidence="3" id="KW-1185">Reference proteome</keyword>
<feature type="domain" description="SWIM-type" evidence="1">
    <location>
        <begin position="51"/>
        <end position="93"/>
    </location>
</feature>
<dbReference type="Pfam" id="PF04434">
    <property type="entry name" value="SWIM"/>
    <property type="match status" value="1"/>
</dbReference>
<name>A0A1Q6DTN5_METT1</name>
<dbReference type="AlphaFoldDB" id="A0A1Q6DTN5"/>
<dbReference type="GO" id="GO:0008270">
    <property type="term" value="F:zinc ion binding"/>
    <property type="evidence" value="ECO:0007669"/>
    <property type="project" value="InterPro"/>
</dbReference>
<evidence type="ECO:0000313" key="2">
    <source>
        <dbReference type="EMBL" id="OKY77716.1"/>
    </source>
</evidence>